<evidence type="ECO:0008006" key="2">
    <source>
        <dbReference type="Google" id="ProtNLM"/>
    </source>
</evidence>
<sequence>MISRVLKKYPKGKIIVLAPTRPLVLQHKSSCEKFLDIDTEK</sequence>
<name>X1II15_9ZZZZ</name>
<dbReference type="InterPro" id="IPR027417">
    <property type="entry name" value="P-loop_NTPase"/>
</dbReference>
<comment type="caution">
    <text evidence="1">The sequence shown here is derived from an EMBL/GenBank/DDBJ whole genome shotgun (WGS) entry which is preliminary data.</text>
</comment>
<feature type="non-terminal residue" evidence="1">
    <location>
        <position position="41"/>
    </location>
</feature>
<reference evidence="1" key="1">
    <citation type="journal article" date="2014" name="Front. Microbiol.">
        <title>High frequency of phylogenetically diverse reductive dehalogenase-homologous genes in deep subseafloor sedimentary metagenomes.</title>
        <authorList>
            <person name="Kawai M."/>
            <person name="Futagami T."/>
            <person name="Toyoda A."/>
            <person name="Takaki Y."/>
            <person name="Nishi S."/>
            <person name="Hori S."/>
            <person name="Arai W."/>
            <person name="Tsubouchi T."/>
            <person name="Morono Y."/>
            <person name="Uchiyama I."/>
            <person name="Ito T."/>
            <person name="Fujiyama A."/>
            <person name="Inagaki F."/>
            <person name="Takami H."/>
        </authorList>
    </citation>
    <scope>NUCLEOTIDE SEQUENCE</scope>
    <source>
        <strain evidence="1">Expedition CK06-06</strain>
    </source>
</reference>
<dbReference type="AlphaFoldDB" id="X1II15"/>
<dbReference type="SUPFAM" id="SSF52540">
    <property type="entry name" value="P-loop containing nucleoside triphosphate hydrolases"/>
    <property type="match status" value="1"/>
</dbReference>
<evidence type="ECO:0000313" key="1">
    <source>
        <dbReference type="EMBL" id="GAH57208.1"/>
    </source>
</evidence>
<proteinExistence type="predicted"/>
<organism evidence="1">
    <name type="scientific">marine sediment metagenome</name>
    <dbReference type="NCBI Taxonomy" id="412755"/>
    <lineage>
        <taxon>unclassified sequences</taxon>
        <taxon>metagenomes</taxon>
        <taxon>ecological metagenomes</taxon>
    </lineage>
</organism>
<accession>X1II15</accession>
<dbReference type="Gene3D" id="3.40.50.300">
    <property type="entry name" value="P-loop containing nucleotide triphosphate hydrolases"/>
    <property type="match status" value="1"/>
</dbReference>
<gene>
    <name evidence="1" type="ORF">S03H2_38566</name>
</gene>
<protein>
    <recommendedName>
        <fullName evidence="2">Helicase ATP-binding domain-containing protein</fullName>
    </recommendedName>
</protein>
<dbReference type="EMBL" id="BARU01023789">
    <property type="protein sequence ID" value="GAH57208.1"/>
    <property type="molecule type" value="Genomic_DNA"/>
</dbReference>